<proteinExistence type="predicted"/>
<dbReference type="GO" id="GO:0043130">
    <property type="term" value="F:ubiquitin binding"/>
    <property type="evidence" value="ECO:0007669"/>
    <property type="project" value="InterPro"/>
</dbReference>
<feature type="region of interest" description="Disordered" evidence="1">
    <location>
        <begin position="467"/>
        <end position="486"/>
    </location>
</feature>
<organism evidence="3">
    <name type="scientific">Heliothis virescens</name>
    <name type="common">Tobacco budworm moth</name>
    <dbReference type="NCBI Taxonomy" id="7102"/>
    <lineage>
        <taxon>Eukaryota</taxon>
        <taxon>Metazoa</taxon>
        <taxon>Ecdysozoa</taxon>
        <taxon>Arthropoda</taxon>
        <taxon>Hexapoda</taxon>
        <taxon>Insecta</taxon>
        <taxon>Pterygota</taxon>
        <taxon>Neoptera</taxon>
        <taxon>Endopterygota</taxon>
        <taxon>Lepidoptera</taxon>
        <taxon>Glossata</taxon>
        <taxon>Ditrysia</taxon>
        <taxon>Noctuoidea</taxon>
        <taxon>Noctuidae</taxon>
        <taxon>Heliothinae</taxon>
        <taxon>Heliothis</taxon>
    </lineage>
</organism>
<dbReference type="EMBL" id="NWSH01000586">
    <property type="protein sequence ID" value="PCG75498.1"/>
    <property type="molecule type" value="Genomic_DNA"/>
</dbReference>
<name>A0A2A4JUY8_HELVI</name>
<dbReference type="AlphaFoldDB" id="A0A2A4JUY8"/>
<comment type="caution">
    <text evidence="3">The sequence shown here is derived from an EMBL/GenBank/DDBJ whole genome shotgun (WGS) entry which is preliminary data.</text>
</comment>
<feature type="domain" description="CUE" evidence="2">
    <location>
        <begin position="140"/>
        <end position="183"/>
    </location>
</feature>
<dbReference type="STRING" id="7102.A0A2A4JUY8"/>
<evidence type="ECO:0000259" key="2">
    <source>
        <dbReference type="PROSITE" id="PS51140"/>
    </source>
</evidence>
<dbReference type="InterPro" id="IPR003892">
    <property type="entry name" value="CUE"/>
</dbReference>
<dbReference type="SMART" id="SM00546">
    <property type="entry name" value="CUE"/>
    <property type="match status" value="2"/>
</dbReference>
<feature type="region of interest" description="Disordered" evidence="1">
    <location>
        <begin position="491"/>
        <end position="539"/>
    </location>
</feature>
<accession>A0A2A4JUY8</accession>
<dbReference type="CDD" id="cd14279">
    <property type="entry name" value="CUE"/>
    <property type="match status" value="1"/>
</dbReference>
<dbReference type="PROSITE" id="PS51140">
    <property type="entry name" value="CUE"/>
    <property type="match status" value="2"/>
</dbReference>
<sequence>MEELRTKHKSLQSAAHHIALECIHPQWYLSAHVCALELAVDTRVTVPRSPVPLPCTAPACVPEYPAQPQDVSSEGTQTTPCKYTLDALKPSINDPRAYGTPNDSPILGRALCLTPRGSPVPGRVSHLNEKFQDSLTLTSDTDALVAKISAMFPTVSETHIKILLKKYYNREAVVISALQVEKHPITTPGPLTMSPSAVRLQKGAPGLHSALQLAKGMSGSMAGSSHYSPLTGTPHGSPSLLRPASGASSYYGARSVDGQPARHQSPKMKLKYLKSIFPKAEETLILDVLANKDNNVQKASEELIGMGFSKKETIVPQKKEITPLPQKKVVTIMKTMAEKEELKESLQKKYSGIAERVISLALESVDYNEERAEQMLNAVLQEEAAPKVTKVEVKDTRPVTLETKKGRVHTKRSIDRTPIRVQCAWIARGTSTPPASLDRAPAARDRSAMNRPVPILKTSSSVEAKFKSQYCSPTKGPNPSLRQGPKDSLLLEDYMPWTGPDPELRSGQSVKTEGPEPRDRPFNLARGPSGLAKGPAGIAKGSLYQKLSKKSAKIIG</sequence>
<dbReference type="InterPro" id="IPR009060">
    <property type="entry name" value="UBA-like_sf"/>
</dbReference>
<evidence type="ECO:0000313" key="3">
    <source>
        <dbReference type="EMBL" id="PCG75498.1"/>
    </source>
</evidence>
<dbReference type="SUPFAM" id="SSF46934">
    <property type="entry name" value="UBA-like"/>
    <property type="match status" value="1"/>
</dbReference>
<feature type="compositionally biased region" description="Polar residues" evidence="1">
    <location>
        <begin position="469"/>
        <end position="481"/>
    </location>
</feature>
<protein>
    <recommendedName>
        <fullName evidence="2">CUE domain-containing protein</fullName>
    </recommendedName>
</protein>
<gene>
    <name evidence="3" type="ORF">B5V51_11572</name>
</gene>
<feature type="domain" description="CUE" evidence="2">
    <location>
        <begin position="265"/>
        <end position="308"/>
    </location>
</feature>
<reference evidence="3" key="1">
    <citation type="submission" date="2017-09" db="EMBL/GenBank/DDBJ databases">
        <title>Contemporary evolution of a Lepidopteran species, Heliothis virescens, in response to modern agricultural practices.</title>
        <authorList>
            <person name="Fritz M.L."/>
            <person name="Deyonke A.M."/>
            <person name="Papanicolaou A."/>
            <person name="Micinski S."/>
            <person name="Westbrook J."/>
            <person name="Gould F."/>
        </authorList>
    </citation>
    <scope>NUCLEOTIDE SEQUENCE [LARGE SCALE GENOMIC DNA]</scope>
    <source>
        <strain evidence="3">HvINT-</strain>
        <tissue evidence="3">Whole body</tissue>
    </source>
</reference>
<evidence type="ECO:0000256" key="1">
    <source>
        <dbReference type="SAM" id="MobiDB-lite"/>
    </source>
</evidence>
<dbReference type="Gene3D" id="1.10.8.10">
    <property type="entry name" value="DNA helicase RuvA subunit, C-terminal domain"/>
    <property type="match status" value="1"/>
</dbReference>